<evidence type="ECO:0000256" key="1">
    <source>
        <dbReference type="ARBA" id="ARBA00007513"/>
    </source>
</evidence>
<feature type="chain" id="PRO_5035298332" description="Ferritin" evidence="7">
    <location>
        <begin position="19"/>
        <end position="221"/>
    </location>
</feature>
<evidence type="ECO:0000256" key="7">
    <source>
        <dbReference type="SAM" id="SignalP"/>
    </source>
</evidence>
<protein>
    <recommendedName>
        <fullName evidence="6">Ferritin</fullName>
        <ecNumber evidence="6">1.16.3.1</ecNumber>
    </recommendedName>
</protein>
<dbReference type="GO" id="GO:0004322">
    <property type="term" value="F:ferroxidase activity"/>
    <property type="evidence" value="ECO:0007669"/>
    <property type="project" value="UniProtKB-EC"/>
</dbReference>
<name>A0A8J2KL17_9HEXA</name>
<feature type="binding site" evidence="5">
    <location>
        <position position="59"/>
    </location>
    <ligand>
        <name>Fe cation</name>
        <dbReference type="ChEBI" id="CHEBI:24875"/>
        <label>1</label>
    </ligand>
</feature>
<dbReference type="OrthoDB" id="186462at2759"/>
<evidence type="ECO:0000256" key="5">
    <source>
        <dbReference type="PIRSR" id="PIRSR601519-1"/>
    </source>
</evidence>
<sequence length="221" mass="24546">MKLLISVILFISVHLSYQAGQDGDTNPKKCTTGLGDKDFDLLNMEDACSVELKLQIKKEFQASITYMAMGAHFSSEAHFRPGLAKFFIHSATEERTHAKKIVQFLLLRGVPIGEAALPPILLPNNNGVAQVTWESAEEALEQAYRLEESVTKSIENIVKQCEKGNAENGKNDYHAVDYLTGEFLAEQHEGLRTIAEYITSLKRMGKGALGEVLFDKTLLKD</sequence>
<feature type="domain" description="Ferritin-like diiron" evidence="8">
    <location>
        <begin position="42"/>
        <end position="205"/>
    </location>
</feature>
<feature type="binding site" evidence="5">
    <location>
        <position position="94"/>
    </location>
    <ligand>
        <name>Fe cation</name>
        <dbReference type="ChEBI" id="CHEBI:24875"/>
        <label>1</label>
    </ligand>
</feature>
<dbReference type="CDD" id="cd01056">
    <property type="entry name" value="Euk_Ferritin"/>
    <property type="match status" value="1"/>
</dbReference>
<evidence type="ECO:0000259" key="8">
    <source>
        <dbReference type="PROSITE" id="PS50905"/>
    </source>
</evidence>
<comment type="caution">
    <text evidence="9">The sequence shown here is derived from an EMBL/GenBank/DDBJ whole genome shotgun (WGS) entry which is preliminary data.</text>
</comment>
<feature type="signal peptide" evidence="7">
    <location>
        <begin position="1"/>
        <end position="18"/>
    </location>
</feature>
<dbReference type="PANTHER" id="PTHR11431">
    <property type="entry name" value="FERRITIN"/>
    <property type="match status" value="1"/>
</dbReference>
<dbReference type="GO" id="GO:0006826">
    <property type="term" value="P:iron ion transport"/>
    <property type="evidence" value="ECO:0007669"/>
    <property type="project" value="InterPro"/>
</dbReference>
<dbReference type="PANTHER" id="PTHR11431:SF43">
    <property type="entry name" value="FERRITIN"/>
    <property type="match status" value="1"/>
</dbReference>
<evidence type="ECO:0000313" key="9">
    <source>
        <dbReference type="EMBL" id="CAG7816470.1"/>
    </source>
</evidence>
<keyword evidence="7" id="KW-0732">Signal</keyword>
<evidence type="ECO:0000256" key="6">
    <source>
        <dbReference type="RuleBase" id="RU361145"/>
    </source>
</evidence>
<dbReference type="InterPro" id="IPR001519">
    <property type="entry name" value="Ferritin"/>
</dbReference>
<dbReference type="Pfam" id="PF00210">
    <property type="entry name" value="Ferritin"/>
    <property type="match status" value="1"/>
</dbReference>
<gene>
    <name evidence="9" type="ORF">AFUS01_LOCUS27088</name>
</gene>
<dbReference type="PROSITE" id="PS50905">
    <property type="entry name" value="FERRITIN_LIKE"/>
    <property type="match status" value="1"/>
</dbReference>
<keyword evidence="3 5" id="KW-0479">Metal-binding</keyword>
<dbReference type="InterPro" id="IPR009040">
    <property type="entry name" value="Ferritin-like_diiron"/>
</dbReference>
<keyword evidence="4 5" id="KW-0408">Iron</keyword>
<reference evidence="9" key="1">
    <citation type="submission" date="2021-06" db="EMBL/GenBank/DDBJ databases">
        <authorList>
            <person name="Hodson N. C."/>
            <person name="Mongue J. A."/>
            <person name="Jaron S. K."/>
        </authorList>
    </citation>
    <scope>NUCLEOTIDE SEQUENCE</scope>
</reference>
<keyword evidence="10" id="KW-1185">Reference proteome</keyword>
<evidence type="ECO:0000256" key="3">
    <source>
        <dbReference type="ARBA" id="ARBA00022723"/>
    </source>
</evidence>
<organism evidence="9 10">
    <name type="scientific">Allacma fusca</name>
    <dbReference type="NCBI Taxonomy" id="39272"/>
    <lineage>
        <taxon>Eukaryota</taxon>
        <taxon>Metazoa</taxon>
        <taxon>Ecdysozoa</taxon>
        <taxon>Arthropoda</taxon>
        <taxon>Hexapoda</taxon>
        <taxon>Collembola</taxon>
        <taxon>Symphypleona</taxon>
        <taxon>Sminthuridae</taxon>
        <taxon>Allacma</taxon>
    </lineage>
</organism>
<dbReference type="Proteomes" id="UP000708208">
    <property type="component" value="Unassembled WGS sequence"/>
</dbReference>
<dbReference type="GO" id="GO:0008199">
    <property type="term" value="F:ferric iron binding"/>
    <property type="evidence" value="ECO:0007669"/>
    <property type="project" value="InterPro"/>
</dbReference>
<comment type="similarity">
    <text evidence="1 6">Belongs to the ferritin family.</text>
</comment>
<feature type="binding site" evidence="5">
    <location>
        <position position="187"/>
    </location>
    <ligand>
        <name>Fe cation</name>
        <dbReference type="ChEBI" id="CHEBI:24875"/>
        <label>1</label>
    </ligand>
</feature>
<dbReference type="GO" id="GO:0008198">
    <property type="term" value="F:ferrous iron binding"/>
    <property type="evidence" value="ECO:0007669"/>
    <property type="project" value="TreeGrafter"/>
</dbReference>
<feature type="binding site" evidence="5">
    <location>
        <position position="147"/>
    </location>
    <ligand>
        <name>Fe cation</name>
        <dbReference type="ChEBI" id="CHEBI:24875"/>
        <label>1</label>
    </ligand>
</feature>
<comment type="catalytic activity">
    <reaction evidence="6">
        <text>4 Fe(2+) + O2 + 4 H(+) = 4 Fe(3+) + 2 H2O</text>
        <dbReference type="Rhea" id="RHEA:11148"/>
        <dbReference type="ChEBI" id="CHEBI:15377"/>
        <dbReference type="ChEBI" id="CHEBI:15378"/>
        <dbReference type="ChEBI" id="CHEBI:15379"/>
        <dbReference type="ChEBI" id="CHEBI:29033"/>
        <dbReference type="ChEBI" id="CHEBI:29034"/>
        <dbReference type="EC" id="1.16.3.1"/>
    </reaction>
</comment>
<dbReference type="GO" id="GO:0006879">
    <property type="term" value="P:intracellular iron ion homeostasis"/>
    <property type="evidence" value="ECO:0007669"/>
    <property type="project" value="UniProtKB-KW"/>
</dbReference>
<proteinExistence type="inferred from homology"/>
<dbReference type="EC" id="1.16.3.1" evidence="6"/>
<evidence type="ECO:0000256" key="4">
    <source>
        <dbReference type="ARBA" id="ARBA00023004"/>
    </source>
</evidence>
<keyword evidence="6" id="KW-0560">Oxidoreductase</keyword>
<dbReference type="InterPro" id="IPR008331">
    <property type="entry name" value="Ferritin_DPS_dom"/>
</dbReference>
<keyword evidence="2 6" id="KW-0409">Iron storage</keyword>
<dbReference type="GO" id="GO:0005737">
    <property type="term" value="C:cytoplasm"/>
    <property type="evidence" value="ECO:0007669"/>
    <property type="project" value="TreeGrafter"/>
</dbReference>
<accession>A0A8J2KL17</accession>
<comment type="function">
    <text evidence="6">Stores iron in a soluble, non-toxic, readily available form. Important for iron homeostasis. Iron is taken up in the ferrous form and deposited as ferric hydroxides after oxidation.</text>
</comment>
<evidence type="ECO:0000313" key="10">
    <source>
        <dbReference type="Proteomes" id="UP000708208"/>
    </source>
</evidence>
<evidence type="ECO:0000256" key="2">
    <source>
        <dbReference type="ARBA" id="ARBA00022434"/>
    </source>
</evidence>
<feature type="binding site" evidence="5">
    <location>
        <position position="97"/>
    </location>
    <ligand>
        <name>Fe cation</name>
        <dbReference type="ChEBI" id="CHEBI:24875"/>
        <label>1</label>
    </ligand>
</feature>
<dbReference type="EMBL" id="CAJVCH010371110">
    <property type="protein sequence ID" value="CAG7816470.1"/>
    <property type="molecule type" value="Genomic_DNA"/>
</dbReference>
<dbReference type="AlphaFoldDB" id="A0A8J2KL17"/>